<keyword evidence="1" id="KW-0732">Signal</keyword>
<proteinExistence type="predicted"/>
<feature type="domain" description="DUF3298" evidence="2">
    <location>
        <begin position="222"/>
        <end position="300"/>
    </location>
</feature>
<gene>
    <name evidence="3" type="ORF">J2S15_000953</name>
</gene>
<dbReference type="Pfam" id="PF11738">
    <property type="entry name" value="DUF3298"/>
    <property type="match status" value="1"/>
</dbReference>
<evidence type="ECO:0000259" key="2">
    <source>
        <dbReference type="Pfam" id="PF11738"/>
    </source>
</evidence>
<evidence type="ECO:0000313" key="4">
    <source>
        <dbReference type="Proteomes" id="UP001230220"/>
    </source>
</evidence>
<dbReference type="InterPro" id="IPR021729">
    <property type="entry name" value="DUF3298"/>
</dbReference>
<feature type="signal peptide" evidence="1">
    <location>
        <begin position="1"/>
        <end position="21"/>
    </location>
</feature>
<evidence type="ECO:0000256" key="1">
    <source>
        <dbReference type="SAM" id="SignalP"/>
    </source>
</evidence>
<evidence type="ECO:0000313" key="3">
    <source>
        <dbReference type="EMBL" id="MDQ0360222.1"/>
    </source>
</evidence>
<accession>A0ABU0E013</accession>
<sequence length="318" mass="37523">MRKLGIGILVLLVLLSGCSNNSSKTTSNKTENNDIENINFLDTYGLLKHLEKTNYEIVANIHQSDELKTIQSKYEAFLETNVNAYVSKSRYYYQYNDDVEFSDEYFYCYPILEENGYPGIPTINEIYKQKYDEDKNNFKRDYITLGNNWDYFYKALDSGTVSNKNSSTFHSYRYTVVSVEYTEPYVNLIFIFTFYQGGLHPVSYYSTETYDMNNGELVELENIFSDFNKDKKEIQELLQLEAKNIIHSPELIKLDDWYNKKSKLYKHDFIITKEGVQFLFDDYEIGAYAEGKQKITLKYSDIKQYLSEEFIESLEFEI</sequence>
<dbReference type="InterPro" id="IPR037126">
    <property type="entry name" value="PdaC/RsiV-like_sf"/>
</dbReference>
<reference evidence="3 4" key="1">
    <citation type="submission" date="2023-07" db="EMBL/GenBank/DDBJ databases">
        <title>Genomic Encyclopedia of Type Strains, Phase IV (KMG-IV): sequencing the most valuable type-strain genomes for metagenomic binning, comparative biology and taxonomic classification.</title>
        <authorList>
            <person name="Goeker M."/>
        </authorList>
    </citation>
    <scope>NUCLEOTIDE SEQUENCE [LARGE SCALE GENOMIC DNA]</scope>
    <source>
        <strain evidence="3 4">DSM 16784</strain>
    </source>
</reference>
<protein>
    <recommendedName>
        <fullName evidence="2">DUF3298 domain-containing protein</fullName>
    </recommendedName>
</protein>
<dbReference type="PROSITE" id="PS51257">
    <property type="entry name" value="PROKAR_LIPOPROTEIN"/>
    <property type="match status" value="1"/>
</dbReference>
<name>A0ABU0E013_9FIRM</name>
<keyword evidence="4" id="KW-1185">Reference proteome</keyword>
<dbReference type="Proteomes" id="UP001230220">
    <property type="component" value="Unassembled WGS sequence"/>
</dbReference>
<dbReference type="EMBL" id="JAUSUR010000001">
    <property type="protein sequence ID" value="MDQ0360222.1"/>
    <property type="molecule type" value="Genomic_DNA"/>
</dbReference>
<feature type="chain" id="PRO_5046824347" description="DUF3298 domain-containing protein" evidence="1">
    <location>
        <begin position="22"/>
        <end position="318"/>
    </location>
</feature>
<dbReference type="RefSeq" id="WP_307405935.1">
    <property type="nucleotide sequence ID" value="NZ_JAUSUR010000001.1"/>
</dbReference>
<comment type="caution">
    <text evidence="3">The sequence shown here is derived from an EMBL/GenBank/DDBJ whole genome shotgun (WGS) entry which is preliminary data.</text>
</comment>
<organism evidence="3 4">
    <name type="scientific">Breznakia pachnodae</name>
    <dbReference type="NCBI Taxonomy" id="265178"/>
    <lineage>
        <taxon>Bacteria</taxon>
        <taxon>Bacillati</taxon>
        <taxon>Bacillota</taxon>
        <taxon>Erysipelotrichia</taxon>
        <taxon>Erysipelotrichales</taxon>
        <taxon>Erysipelotrichaceae</taxon>
        <taxon>Breznakia</taxon>
    </lineage>
</organism>
<dbReference type="Gene3D" id="3.90.640.20">
    <property type="entry name" value="Heat-shock cognate protein, ATPase"/>
    <property type="match status" value="1"/>
</dbReference>